<dbReference type="GO" id="GO:0009507">
    <property type="term" value="C:chloroplast"/>
    <property type="evidence" value="ECO:0007669"/>
    <property type="project" value="TreeGrafter"/>
</dbReference>
<gene>
    <name evidence="1" type="ORF">VNO78_12528</name>
</gene>
<accession>A0AAN9SP51</accession>
<reference evidence="1 2" key="1">
    <citation type="submission" date="2024-01" db="EMBL/GenBank/DDBJ databases">
        <title>The genomes of 5 underutilized Papilionoideae crops provide insights into root nodulation and disease resistanc.</title>
        <authorList>
            <person name="Jiang F."/>
        </authorList>
    </citation>
    <scope>NUCLEOTIDE SEQUENCE [LARGE SCALE GENOMIC DNA]</scope>
    <source>
        <strain evidence="1">DUOXIRENSHENG_FW03</strain>
        <tissue evidence="1">Leaves</tissue>
    </source>
</reference>
<sequence>MIGGEESVMELKFFTVVLKILNFFFKKMESLFIHKKCIILSSGRHSHSITLPIMVLVYDATLSSTLSFQKMVILSLIVTKAQVKARVKDKRVELEAFGSYVECLIIDHRMLVPKSMTGETNDSRFIKKALRGVRTVMYPNVYTPLHASLDILAH</sequence>
<dbReference type="PANTHER" id="PTHR47869">
    <property type="entry name" value="OS03G0410700 PROTEIN"/>
    <property type="match status" value="1"/>
</dbReference>
<organism evidence="1 2">
    <name type="scientific">Psophocarpus tetragonolobus</name>
    <name type="common">Winged bean</name>
    <name type="synonym">Dolichos tetragonolobus</name>
    <dbReference type="NCBI Taxonomy" id="3891"/>
    <lineage>
        <taxon>Eukaryota</taxon>
        <taxon>Viridiplantae</taxon>
        <taxon>Streptophyta</taxon>
        <taxon>Embryophyta</taxon>
        <taxon>Tracheophyta</taxon>
        <taxon>Spermatophyta</taxon>
        <taxon>Magnoliopsida</taxon>
        <taxon>eudicotyledons</taxon>
        <taxon>Gunneridae</taxon>
        <taxon>Pentapetalae</taxon>
        <taxon>rosids</taxon>
        <taxon>fabids</taxon>
        <taxon>Fabales</taxon>
        <taxon>Fabaceae</taxon>
        <taxon>Papilionoideae</taxon>
        <taxon>50 kb inversion clade</taxon>
        <taxon>NPAAA clade</taxon>
        <taxon>indigoferoid/millettioid clade</taxon>
        <taxon>Phaseoleae</taxon>
        <taxon>Psophocarpus</taxon>
    </lineage>
</organism>
<comment type="caution">
    <text evidence="1">The sequence shown here is derived from an EMBL/GenBank/DDBJ whole genome shotgun (WGS) entry which is preliminary data.</text>
</comment>
<proteinExistence type="predicted"/>
<dbReference type="AlphaFoldDB" id="A0AAN9SP51"/>
<dbReference type="PANTHER" id="PTHR47869:SF2">
    <property type="entry name" value="OS03G0410700 PROTEIN"/>
    <property type="match status" value="1"/>
</dbReference>
<evidence type="ECO:0000313" key="2">
    <source>
        <dbReference type="Proteomes" id="UP001386955"/>
    </source>
</evidence>
<dbReference type="EMBL" id="JAYMYS010000003">
    <property type="protein sequence ID" value="KAK7401206.1"/>
    <property type="molecule type" value="Genomic_DNA"/>
</dbReference>
<name>A0AAN9SP51_PSOTE</name>
<protein>
    <submittedName>
        <fullName evidence="1">Uncharacterized protein</fullName>
    </submittedName>
</protein>
<dbReference type="Proteomes" id="UP001386955">
    <property type="component" value="Unassembled WGS sequence"/>
</dbReference>
<evidence type="ECO:0000313" key="1">
    <source>
        <dbReference type="EMBL" id="KAK7401206.1"/>
    </source>
</evidence>
<keyword evidence="2" id="KW-1185">Reference proteome</keyword>